<evidence type="ECO:0000256" key="1">
    <source>
        <dbReference type="SAM" id="MobiDB-lite"/>
    </source>
</evidence>
<reference evidence="2 3" key="1">
    <citation type="journal article" date="2021" name="Commun. Biol.">
        <title>The genome of Shorea leprosula (Dipterocarpaceae) highlights the ecological relevance of drought in aseasonal tropical rainforests.</title>
        <authorList>
            <person name="Ng K.K.S."/>
            <person name="Kobayashi M.J."/>
            <person name="Fawcett J.A."/>
            <person name="Hatakeyama M."/>
            <person name="Paape T."/>
            <person name="Ng C.H."/>
            <person name="Ang C.C."/>
            <person name="Tnah L.H."/>
            <person name="Lee C.T."/>
            <person name="Nishiyama T."/>
            <person name="Sese J."/>
            <person name="O'Brien M.J."/>
            <person name="Copetti D."/>
            <person name="Mohd Noor M.I."/>
            <person name="Ong R.C."/>
            <person name="Putra M."/>
            <person name="Sireger I.Z."/>
            <person name="Indrioko S."/>
            <person name="Kosugi Y."/>
            <person name="Izuno A."/>
            <person name="Isagi Y."/>
            <person name="Lee S.L."/>
            <person name="Shimizu K.K."/>
        </authorList>
    </citation>
    <scope>NUCLEOTIDE SEQUENCE [LARGE SCALE GENOMIC DNA]</scope>
    <source>
        <strain evidence="2">214</strain>
    </source>
</reference>
<gene>
    <name evidence="2" type="ORF">SLEP1_g7864</name>
</gene>
<accession>A0AAV5I4B9</accession>
<comment type="caution">
    <text evidence="2">The sequence shown here is derived from an EMBL/GenBank/DDBJ whole genome shotgun (WGS) entry which is preliminary data.</text>
</comment>
<name>A0AAV5I4B9_9ROSI</name>
<feature type="compositionally biased region" description="Low complexity" evidence="1">
    <location>
        <begin position="102"/>
        <end position="112"/>
    </location>
</feature>
<organism evidence="2 3">
    <name type="scientific">Rubroshorea leprosula</name>
    <dbReference type="NCBI Taxonomy" id="152421"/>
    <lineage>
        <taxon>Eukaryota</taxon>
        <taxon>Viridiplantae</taxon>
        <taxon>Streptophyta</taxon>
        <taxon>Embryophyta</taxon>
        <taxon>Tracheophyta</taxon>
        <taxon>Spermatophyta</taxon>
        <taxon>Magnoliopsida</taxon>
        <taxon>eudicotyledons</taxon>
        <taxon>Gunneridae</taxon>
        <taxon>Pentapetalae</taxon>
        <taxon>rosids</taxon>
        <taxon>malvids</taxon>
        <taxon>Malvales</taxon>
        <taxon>Dipterocarpaceae</taxon>
        <taxon>Rubroshorea</taxon>
    </lineage>
</organism>
<protein>
    <recommendedName>
        <fullName evidence="4">Transmembrane protein</fullName>
    </recommendedName>
</protein>
<sequence length="112" mass="12378">MAATNSQTVLAFTLTMFLLMFISGSVLVIRIDADPQPLSPNSAASRMPPRFDMERLDFPKHKIATRILMKGSVPSSSPSHKGHSAPNFRTRHLLIRRKETSSSEPVSVSSTR</sequence>
<dbReference type="AlphaFoldDB" id="A0AAV5I4B9"/>
<feature type="region of interest" description="Disordered" evidence="1">
    <location>
        <begin position="70"/>
        <end position="112"/>
    </location>
</feature>
<keyword evidence="3" id="KW-1185">Reference proteome</keyword>
<dbReference type="EMBL" id="BPVZ01000008">
    <property type="protein sequence ID" value="GKU94361.1"/>
    <property type="molecule type" value="Genomic_DNA"/>
</dbReference>
<evidence type="ECO:0000313" key="2">
    <source>
        <dbReference type="EMBL" id="GKU94361.1"/>
    </source>
</evidence>
<evidence type="ECO:0000313" key="3">
    <source>
        <dbReference type="Proteomes" id="UP001054252"/>
    </source>
</evidence>
<proteinExistence type="predicted"/>
<dbReference type="Proteomes" id="UP001054252">
    <property type="component" value="Unassembled WGS sequence"/>
</dbReference>
<evidence type="ECO:0008006" key="4">
    <source>
        <dbReference type="Google" id="ProtNLM"/>
    </source>
</evidence>